<feature type="compositionally biased region" description="Polar residues" evidence="2">
    <location>
        <begin position="1"/>
        <end position="19"/>
    </location>
</feature>
<feature type="compositionally biased region" description="Low complexity" evidence="2">
    <location>
        <begin position="544"/>
        <end position="566"/>
    </location>
</feature>
<feature type="region of interest" description="Disordered" evidence="2">
    <location>
        <begin position="133"/>
        <end position="237"/>
    </location>
</feature>
<feature type="compositionally biased region" description="Polar residues" evidence="2">
    <location>
        <begin position="304"/>
        <end position="327"/>
    </location>
</feature>
<feature type="compositionally biased region" description="Polar residues" evidence="2">
    <location>
        <begin position="453"/>
        <end position="482"/>
    </location>
</feature>
<feature type="compositionally biased region" description="Basic and acidic residues" evidence="2">
    <location>
        <begin position="152"/>
        <end position="167"/>
    </location>
</feature>
<feature type="compositionally biased region" description="Low complexity" evidence="2">
    <location>
        <begin position="525"/>
        <end position="535"/>
    </location>
</feature>
<feature type="compositionally biased region" description="Polar residues" evidence="2">
    <location>
        <begin position="409"/>
        <end position="426"/>
    </location>
</feature>
<feature type="region of interest" description="Disordered" evidence="2">
    <location>
        <begin position="304"/>
        <end position="582"/>
    </location>
</feature>
<feature type="compositionally biased region" description="Low complexity" evidence="2">
    <location>
        <begin position="204"/>
        <end position="223"/>
    </location>
</feature>
<dbReference type="Proteomes" id="UP000696485">
    <property type="component" value="Unassembled WGS sequence"/>
</dbReference>
<organism evidence="3 4">
    <name type="scientific">Podila minutissima</name>
    <dbReference type="NCBI Taxonomy" id="64525"/>
    <lineage>
        <taxon>Eukaryota</taxon>
        <taxon>Fungi</taxon>
        <taxon>Fungi incertae sedis</taxon>
        <taxon>Mucoromycota</taxon>
        <taxon>Mortierellomycotina</taxon>
        <taxon>Mortierellomycetes</taxon>
        <taxon>Mortierellales</taxon>
        <taxon>Mortierellaceae</taxon>
        <taxon>Podila</taxon>
    </lineage>
</organism>
<feature type="compositionally biased region" description="Basic and acidic residues" evidence="2">
    <location>
        <begin position="367"/>
        <end position="378"/>
    </location>
</feature>
<feature type="region of interest" description="Disordered" evidence="2">
    <location>
        <begin position="1"/>
        <end position="53"/>
    </location>
</feature>
<dbReference type="AlphaFoldDB" id="A0A9P5SJ65"/>
<gene>
    <name evidence="3" type="ORF">BG006_006058</name>
</gene>
<accession>A0A9P5SJ65</accession>
<evidence type="ECO:0000256" key="2">
    <source>
        <dbReference type="SAM" id="MobiDB-lite"/>
    </source>
</evidence>
<name>A0A9P5SJ65_9FUNG</name>
<feature type="coiled-coil region" evidence="1">
    <location>
        <begin position="56"/>
        <end position="83"/>
    </location>
</feature>
<evidence type="ECO:0000313" key="3">
    <source>
        <dbReference type="EMBL" id="KAF9331074.1"/>
    </source>
</evidence>
<comment type="caution">
    <text evidence="3">The sequence shown here is derived from an EMBL/GenBank/DDBJ whole genome shotgun (WGS) entry which is preliminary data.</text>
</comment>
<keyword evidence="1" id="KW-0175">Coiled coil</keyword>
<protein>
    <submittedName>
        <fullName evidence="3">Uncharacterized protein</fullName>
    </submittedName>
</protein>
<keyword evidence="4" id="KW-1185">Reference proteome</keyword>
<feature type="compositionally biased region" description="Basic and acidic residues" evidence="2">
    <location>
        <begin position="484"/>
        <end position="516"/>
    </location>
</feature>
<dbReference type="EMBL" id="JAAAUY010000351">
    <property type="protein sequence ID" value="KAF9331074.1"/>
    <property type="molecule type" value="Genomic_DNA"/>
</dbReference>
<evidence type="ECO:0000256" key="1">
    <source>
        <dbReference type="SAM" id="Coils"/>
    </source>
</evidence>
<reference evidence="3" key="1">
    <citation type="journal article" date="2020" name="Fungal Divers.">
        <title>Resolving the Mortierellaceae phylogeny through synthesis of multi-gene phylogenetics and phylogenomics.</title>
        <authorList>
            <person name="Vandepol N."/>
            <person name="Liber J."/>
            <person name="Desiro A."/>
            <person name="Na H."/>
            <person name="Kennedy M."/>
            <person name="Barry K."/>
            <person name="Grigoriev I.V."/>
            <person name="Miller A.N."/>
            <person name="O'Donnell K."/>
            <person name="Stajich J.E."/>
            <person name="Bonito G."/>
        </authorList>
    </citation>
    <scope>NUCLEOTIDE SEQUENCE</scope>
    <source>
        <strain evidence="3">NVP1</strain>
    </source>
</reference>
<feature type="compositionally biased region" description="Polar residues" evidence="2">
    <location>
        <begin position="379"/>
        <end position="401"/>
    </location>
</feature>
<proteinExistence type="predicted"/>
<evidence type="ECO:0000313" key="4">
    <source>
        <dbReference type="Proteomes" id="UP000696485"/>
    </source>
</evidence>
<sequence>MADAGSSGTDPISTSGSLRSRSKAGAVFNQAPYLSSGKVLTKRTTRKGTGPFLKKHQILQQQLQQMQREHEEIEYKLALQQQQQKLFQQQQNQQQTRQPQLGSQDPTLHFQLHQQQQQLQGLQQRQLELQQRQQRQEAELEKQYKRHQGSNHRREKDERERRLEYGHHPQQPQPGRPPKQRVLSRSESASSSTVQGLLQSPAFHQSPTQSKSSSSLSLTSTHTTTRRRQVQHQPILLRPVVLPTSSAYDATGVSGADGVSSSSSSLAMYRHSTLYHNVPPPGQPLYRSLHAPYLMSPSSLDFSAKAASSSPLNSPTTIASASPTLTGRNMVVTPPTGQQQQQQREREIRRSWGSMGGLQEVTSNGQMRHEDEFDEAPRHSSTAQQQQQPSTPLRRSLSKGSVSGRALNPGTNTGGQRQATPFSSLPPTYHSHHRHTASLPSLHHYQQHAPTGHSPSRLGSTSLESLPEGNISSLPPTPQGVSRSYHDTTGRAEPRHSPFHTHDSPGYKMDDQDHKQMTMARSVRSMPTPSTSSTSLAPQESQYAPGGMATSAPGGMATASTSSSSSDESVQRFLVWTPPGDH</sequence>
<feature type="compositionally biased region" description="Basic and acidic residues" evidence="2">
    <location>
        <begin position="134"/>
        <end position="143"/>
    </location>
</feature>